<feature type="compositionally biased region" description="Basic residues" evidence="5">
    <location>
        <begin position="1"/>
        <end position="10"/>
    </location>
</feature>
<evidence type="ECO:0000256" key="1">
    <source>
        <dbReference type="ARBA" id="ARBA00010592"/>
    </source>
</evidence>
<dbReference type="Pfam" id="PF03868">
    <property type="entry name" value="Ribosomal_L6e_N"/>
    <property type="match status" value="1"/>
</dbReference>
<feature type="region of interest" description="Disordered" evidence="5">
    <location>
        <begin position="181"/>
        <end position="200"/>
    </location>
</feature>
<evidence type="ECO:0000313" key="7">
    <source>
        <dbReference type="EMBL" id="MBX18062.1"/>
    </source>
</evidence>
<reference evidence="7" key="1">
    <citation type="submission" date="2018-02" db="EMBL/GenBank/DDBJ databases">
        <title>Rhizophora mucronata_Transcriptome.</title>
        <authorList>
            <person name="Meera S.P."/>
            <person name="Sreeshan A."/>
            <person name="Augustine A."/>
        </authorList>
    </citation>
    <scope>NUCLEOTIDE SEQUENCE</scope>
    <source>
        <tissue evidence="7">Leaf</tissue>
    </source>
</reference>
<keyword evidence="2 4" id="KW-0689">Ribosomal protein</keyword>
<organism evidence="7">
    <name type="scientific">Rhizophora mucronata</name>
    <name type="common">Asiatic mangrove</name>
    <dbReference type="NCBI Taxonomy" id="61149"/>
    <lineage>
        <taxon>Eukaryota</taxon>
        <taxon>Viridiplantae</taxon>
        <taxon>Streptophyta</taxon>
        <taxon>Embryophyta</taxon>
        <taxon>Tracheophyta</taxon>
        <taxon>Spermatophyta</taxon>
        <taxon>Magnoliopsida</taxon>
        <taxon>eudicotyledons</taxon>
        <taxon>Gunneridae</taxon>
        <taxon>Pentapetalae</taxon>
        <taxon>rosids</taxon>
        <taxon>fabids</taxon>
        <taxon>Malpighiales</taxon>
        <taxon>Rhizophoraceae</taxon>
        <taxon>Rhizophora</taxon>
    </lineage>
</organism>
<dbReference type="GO" id="GO:0003723">
    <property type="term" value="F:RNA binding"/>
    <property type="evidence" value="ECO:0007669"/>
    <property type="project" value="TreeGrafter"/>
</dbReference>
<dbReference type="GO" id="GO:0000027">
    <property type="term" value="P:ribosomal large subunit assembly"/>
    <property type="evidence" value="ECO:0007669"/>
    <property type="project" value="TreeGrafter"/>
</dbReference>
<dbReference type="InterPro" id="IPR008991">
    <property type="entry name" value="Translation_prot_SH3-like_sf"/>
</dbReference>
<dbReference type="FunFam" id="2.30.30.30:FF:000014">
    <property type="entry name" value="60S ribosomal protein L6"/>
    <property type="match status" value="1"/>
</dbReference>
<dbReference type="InterPro" id="IPR005568">
    <property type="entry name" value="Ribosomal_uL6_N"/>
</dbReference>
<dbReference type="GO" id="GO:0003735">
    <property type="term" value="F:structural constituent of ribosome"/>
    <property type="evidence" value="ECO:0007669"/>
    <property type="project" value="InterPro"/>
</dbReference>
<dbReference type="InterPro" id="IPR049633">
    <property type="entry name" value="Ribosomal_eL6_CS"/>
</dbReference>
<feature type="compositionally biased region" description="Basic residues" evidence="5">
    <location>
        <begin position="76"/>
        <end position="86"/>
    </location>
</feature>
<accession>A0A2P2LJA9</accession>
<feature type="domain" description="Large ribosomal subunit protein uL6 N-terminal" evidence="6">
    <location>
        <begin position="3"/>
        <end position="57"/>
    </location>
</feature>
<evidence type="ECO:0000256" key="5">
    <source>
        <dbReference type="SAM" id="MobiDB-lite"/>
    </source>
</evidence>
<dbReference type="InterPro" id="IPR014722">
    <property type="entry name" value="Rib_uL2_dom2"/>
</dbReference>
<dbReference type="EMBL" id="GGEC01037578">
    <property type="protein sequence ID" value="MBX18062.1"/>
    <property type="molecule type" value="Transcribed_RNA"/>
</dbReference>
<dbReference type="AlphaFoldDB" id="A0A2P2LJA9"/>
<evidence type="ECO:0000256" key="2">
    <source>
        <dbReference type="ARBA" id="ARBA00022980"/>
    </source>
</evidence>
<dbReference type="GO" id="GO:0002181">
    <property type="term" value="P:cytoplasmic translation"/>
    <property type="evidence" value="ECO:0007669"/>
    <property type="project" value="TreeGrafter"/>
</dbReference>
<dbReference type="Pfam" id="PF01159">
    <property type="entry name" value="Ribosomal_L6e"/>
    <property type="match status" value="1"/>
</dbReference>
<evidence type="ECO:0000256" key="3">
    <source>
        <dbReference type="ARBA" id="ARBA00023274"/>
    </source>
</evidence>
<dbReference type="Gene3D" id="2.30.30.30">
    <property type="match status" value="1"/>
</dbReference>
<dbReference type="PANTHER" id="PTHR10715">
    <property type="entry name" value="60S RIBOSOMAL PROTEIN L6"/>
    <property type="match status" value="1"/>
</dbReference>
<dbReference type="CDD" id="cd13156">
    <property type="entry name" value="KOW_RPL6"/>
    <property type="match status" value="1"/>
</dbReference>
<dbReference type="InterPro" id="IPR000915">
    <property type="entry name" value="60S_ribosomal_eL6"/>
</dbReference>
<dbReference type="SUPFAM" id="SSF50104">
    <property type="entry name" value="Translation proteins SH3-like domain"/>
    <property type="match status" value="1"/>
</dbReference>
<feature type="region of interest" description="Disordered" evidence="5">
    <location>
        <begin position="1"/>
        <end position="25"/>
    </location>
</feature>
<name>A0A2P2LJA9_RHIMU</name>
<evidence type="ECO:0000259" key="6">
    <source>
        <dbReference type="Pfam" id="PF03868"/>
    </source>
</evidence>
<proteinExistence type="inferred from homology"/>
<feature type="region of interest" description="Disordered" evidence="5">
    <location>
        <begin position="41"/>
        <end position="87"/>
    </location>
</feature>
<comment type="similarity">
    <text evidence="1 4">Belongs to the eukaryotic ribosomal protein eL6 family.</text>
</comment>
<feature type="compositionally biased region" description="Basic and acidic residues" evidence="5">
    <location>
        <begin position="181"/>
        <end position="199"/>
    </location>
</feature>
<dbReference type="InterPro" id="IPR041997">
    <property type="entry name" value="Ribosomal_eL6_KOW"/>
</dbReference>
<dbReference type="GO" id="GO:0022625">
    <property type="term" value="C:cytosolic large ribosomal subunit"/>
    <property type="evidence" value="ECO:0007669"/>
    <property type="project" value="TreeGrafter"/>
</dbReference>
<dbReference type="PANTHER" id="PTHR10715:SF0">
    <property type="entry name" value="LARGE RIBOSOMAL SUBUNIT PROTEIN EL6"/>
    <property type="match status" value="1"/>
</dbReference>
<dbReference type="PROSITE" id="PS01170">
    <property type="entry name" value="RIBOSOMAL_L6E"/>
    <property type="match status" value="1"/>
</dbReference>
<keyword evidence="3 4" id="KW-0687">Ribonucleoprotein</keyword>
<sequence>MAPKQRRTPKVSRNPDLIRGVGKYSRSKMYHKRGLWAIKAKHGGVFPKHDPQPKPPAAPADKPPKFYPAEDVKKPLPNKRKPKPTKLRASITPGTVLIILAGRFKGKRVVFLKQLSSGLLLVTGPFKINGVPLRRVNQAYVIATSTKVDISGVNVDKFDDKYFAKQVEKKKKKGQGEFFEADKEEKSVLPQEKKDDQKSVDASLISSIEKVPDLKAYLAARFSLKSGMKPHELVF</sequence>
<protein>
    <recommendedName>
        <fullName evidence="4">60S ribosomal protein L6</fullName>
    </recommendedName>
</protein>
<evidence type="ECO:0000256" key="4">
    <source>
        <dbReference type="RuleBase" id="RU000662"/>
    </source>
</evidence>
<feature type="compositionally biased region" description="Basic and acidic residues" evidence="5">
    <location>
        <begin position="62"/>
        <end position="74"/>
    </location>
</feature>